<accession>A0A7C9USB9</accession>
<dbReference type="PANTHER" id="PTHR48111:SF4">
    <property type="entry name" value="DNA-BINDING DUAL TRANSCRIPTIONAL REGULATOR OMPR"/>
    <property type="match status" value="1"/>
</dbReference>
<evidence type="ECO:0000256" key="9">
    <source>
        <dbReference type="PROSITE-ProRule" id="PRU00169"/>
    </source>
</evidence>
<dbReference type="InterPro" id="IPR016032">
    <property type="entry name" value="Sig_transdc_resp-reg_C-effctor"/>
</dbReference>
<dbReference type="SUPFAM" id="SSF52172">
    <property type="entry name" value="CheY-like"/>
    <property type="match status" value="1"/>
</dbReference>
<dbReference type="EMBL" id="JAAIYP010000007">
    <property type="protein sequence ID" value="NFV78786.1"/>
    <property type="molecule type" value="Genomic_DNA"/>
</dbReference>
<dbReference type="SMART" id="SM00862">
    <property type="entry name" value="Trans_reg_C"/>
    <property type="match status" value="1"/>
</dbReference>
<comment type="caution">
    <text evidence="13">The sequence shown here is derived from an EMBL/GenBank/DDBJ whole genome shotgun (WGS) entry which is preliminary data.</text>
</comment>
<feature type="DNA-binding region" description="OmpR/PhoB-type" evidence="10">
    <location>
        <begin position="150"/>
        <end position="250"/>
    </location>
</feature>
<evidence type="ECO:0000256" key="1">
    <source>
        <dbReference type="ARBA" id="ARBA00004496"/>
    </source>
</evidence>
<dbReference type="Gene3D" id="1.10.10.10">
    <property type="entry name" value="Winged helix-like DNA-binding domain superfamily/Winged helix DNA-binding domain"/>
    <property type="match status" value="1"/>
</dbReference>
<evidence type="ECO:0000313" key="13">
    <source>
        <dbReference type="EMBL" id="NFV78786.1"/>
    </source>
</evidence>
<dbReference type="Pfam" id="PF00486">
    <property type="entry name" value="Trans_reg_C"/>
    <property type="match status" value="1"/>
</dbReference>
<keyword evidence="5" id="KW-0805">Transcription regulation</keyword>
<feature type="domain" description="OmpR/PhoB-type" evidence="12">
    <location>
        <begin position="150"/>
        <end position="250"/>
    </location>
</feature>
<protein>
    <recommendedName>
        <fullName evidence="8">Regulatory protein VirG</fullName>
    </recommendedName>
</protein>
<evidence type="ECO:0000256" key="8">
    <source>
        <dbReference type="ARBA" id="ARBA00067337"/>
    </source>
</evidence>
<keyword evidence="4" id="KW-0902">Two-component regulatory system</keyword>
<dbReference type="AlphaFoldDB" id="A0A7C9USB9"/>
<comment type="subcellular location">
    <subcellularLocation>
        <location evidence="1">Cytoplasm</location>
    </subcellularLocation>
</comment>
<dbReference type="InterPro" id="IPR036388">
    <property type="entry name" value="WH-like_DNA-bd_sf"/>
</dbReference>
<evidence type="ECO:0000256" key="2">
    <source>
        <dbReference type="ARBA" id="ARBA00022490"/>
    </source>
</evidence>
<dbReference type="PROSITE" id="PS51755">
    <property type="entry name" value="OMPR_PHOB"/>
    <property type="match status" value="1"/>
</dbReference>
<keyword evidence="7" id="KW-0804">Transcription</keyword>
<dbReference type="Proteomes" id="UP000480684">
    <property type="component" value="Unassembled WGS sequence"/>
</dbReference>
<sequence>MPCERRVNVAARRRWALSGGKAHVLIVEDEPVTRGKLAAHLVAEGFQVSEAADARDMRTIVSRTVPDVVLLDINLPDESGLILARDLRAKSSVGIILVTARQDETDRIVGLELGADDYITKPFNPRELAVRVRNLIRRVAPSMAAERQASGVYAFAGWKLDCDARQLISPQGEAVRLTRGEFDVLAALARNAGRALTRDQLLDLTQHDGEAVIDRTIDVLVGRLRRKIEVDPKHPAIIVTVHGIGYRLVAG</sequence>
<dbReference type="GO" id="GO:0000976">
    <property type="term" value="F:transcription cis-regulatory region binding"/>
    <property type="evidence" value="ECO:0007669"/>
    <property type="project" value="TreeGrafter"/>
</dbReference>
<dbReference type="GO" id="GO:0032993">
    <property type="term" value="C:protein-DNA complex"/>
    <property type="evidence" value="ECO:0007669"/>
    <property type="project" value="TreeGrafter"/>
</dbReference>
<dbReference type="InterPro" id="IPR039420">
    <property type="entry name" value="WalR-like"/>
</dbReference>
<dbReference type="SUPFAM" id="SSF46894">
    <property type="entry name" value="C-terminal effector domain of the bipartite response regulators"/>
    <property type="match status" value="1"/>
</dbReference>
<dbReference type="Gene3D" id="3.40.50.2300">
    <property type="match status" value="1"/>
</dbReference>
<dbReference type="FunFam" id="1.10.10.10:FF:000099">
    <property type="entry name" value="Two-component system response regulator TorR"/>
    <property type="match status" value="1"/>
</dbReference>
<feature type="domain" description="Response regulatory" evidence="11">
    <location>
        <begin position="23"/>
        <end position="136"/>
    </location>
</feature>
<organism evidence="13 14">
    <name type="scientific">Magnetospirillum aberrantis SpK</name>
    <dbReference type="NCBI Taxonomy" id="908842"/>
    <lineage>
        <taxon>Bacteria</taxon>
        <taxon>Pseudomonadati</taxon>
        <taxon>Pseudomonadota</taxon>
        <taxon>Alphaproteobacteria</taxon>
        <taxon>Rhodospirillales</taxon>
        <taxon>Rhodospirillaceae</taxon>
        <taxon>Magnetospirillum</taxon>
    </lineage>
</organism>
<keyword evidence="2" id="KW-0963">Cytoplasm</keyword>
<dbReference type="Gene3D" id="6.10.250.690">
    <property type="match status" value="1"/>
</dbReference>
<dbReference type="InterPro" id="IPR011006">
    <property type="entry name" value="CheY-like_superfamily"/>
</dbReference>
<evidence type="ECO:0000259" key="11">
    <source>
        <dbReference type="PROSITE" id="PS50110"/>
    </source>
</evidence>
<dbReference type="GO" id="GO:0005829">
    <property type="term" value="C:cytosol"/>
    <property type="evidence" value="ECO:0007669"/>
    <property type="project" value="TreeGrafter"/>
</dbReference>
<dbReference type="SMART" id="SM00448">
    <property type="entry name" value="REC"/>
    <property type="match status" value="1"/>
</dbReference>
<name>A0A7C9USB9_9PROT</name>
<evidence type="ECO:0000256" key="5">
    <source>
        <dbReference type="ARBA" id="ARBA00023015"/>
    </source>
</evidence>
<evidence type="ECO:0000256" key="3">
    <source>
        <dbReference type="ARBA" id="ARBA00022553"/>
    </source>
</evidence>
<dbReference type="PROSITE" id="PS50110">
    <property type="entry name" value="RESPONSE_REGULATORY"/>
    <property type="match status" value="1"/>
</dbReference>
<dbReference type="InterPro" id="IPR001867">
    <property type="entry name" value="OmpR/PhoB-type_DNA-bd"/>
</dbReference>
<feature type="modified residue" description="4-aspartylphosphate" evidence="9">
    <location>
        <position position="72"/>
    </location>
</feature>
<dbReference type="CDD" id="cd00383">
    <property type="entry name" value="trans_reg_C"/>
    <property type="match status" value="1"/>
</dbReference>
<dbReference type="Pfam" id="PF00072">
    <property type="entry name" value="Response_reg"/>
    <property type="match status" value="1"/>
</dbReference>
<dbReference type="GO" id="GO:0000156">
    <property type="term" value="F:phosphorelay response regulator activity"/>
    <property type="evidence" value="ECO:0007669"/>
    <property type="project" value="TreeGrafter"/>
</dbReference>
<proteinExistence type="predicted"/>
<reference evidence="13 14" key="1">
    <citation type="submission" date="2020-02" db="EMBL/GenBank/DDBJ databases">
        <authorList>
            <person name="Dziuba M."/>
            <person name="Kuznetsov B."/>
            <person name="Mardanov A."/>
            <person name="Ravin N."/>
            <person name="Grouzdev D."/>
        </authorList>
    </citation>
    <scope>NUCLEOTIDE SEQUENCE [LARGE SCALE GENOMIC DNA]</scope>
    <source>
        <strain evidence="13 14">SpK</strain>
    </source>
</reference>
<evidence type="ECO:0000256" key="4">
    <source>
        <dbReference type="ARBA" id="ARBA00023012"/>
    </source>
</evidence>
<keyword evidence="14" id="KW-1185">Reference proteome</keyword>
<keyword evidence="6 10" id="KW-0238">DNA-binding</keyword>
<dbReference type="PANTHER" id="PTHR48111">
    <property type="entry name" value="REGULATOR OF RPOS"/>
    <property type="match status" value="1"/>
</dbReference>
<dbReference type="InterPro" id="IPR001789">
    <property type="entry name" value="Sig_transdc_resp-reg_receiver"/>
</dbReference>
<evidence type="ECO:0000256" key="10">
    <source>
        <dbReference type="PROSITE-ProRule" id="PRU01091"/>
    </source>
</evidence>
<dbReference type="GO" id="GO:0006355">
    <property type="term" value="P:regulation of DNA-templated transcription"/>
    <property type="evidence" value="ECO:0007669"/>
    <property type="project" value="InterPro"/>
</dbReference>
<evidence type="ECO:0000256" key="6">
    <source>
        <dbReference type="ARBA" id="ARBA00023125"/>
    </source>
</evidence>
<keyword evidence="3 9" id="KW-0597">Phosphoprotein</keyword>
<evidence type="ECO:0000313" key="14">
    <source>
        <dbReference type="Proteomes" id="UP000480684"/>
    </source>
</evidence>
<evidence type="ECO:0000256" key="7">
    <source>
        <dbReference type="ARBA" id="ARBA00023163"/>
    </source>
</evidence>
<evidence type="ECO:0000259" key="12">
    <source>
        <dbReference type="PROSITE" id="PS51755"/>
    </source>
</evidence>
<gene>
    <name evidence="13" type="ORF">G4223_01465</name>
</gene>